<dbReference type="GO" id="GO:0005829">
    <property type="term" value="C:cytosol"/>
    <property type="evidence" value="ECO:0007669"/>
    <property type="project" value="TreeGrafter"/>
</dbReference>
<dbReference type="GO" id="GO:0016798">
    <property type="term" value="F:hydrolase activity, acting on glycosyl bonds"/>
    <property type="evidence" value="ECO:0007669"/>
    <property type="project" value="UniProtKB-KW"/>
</dbReference>
<dbReference type="InterPro" id="IPR050883">
    <property type="entry name" value="PNGase"/>
</dbReference>
<sequence length="795" mass="89244">MTDINVIILTTTLLGLAATIFLRGLYKILNKRTVLLATSAALVLASCGEKSPTEKSAGTERQKLTNFVDPFIGTADHGHTYPGATVPFGMVQLSPDNGISDWDWCSGYNYIDSVVVGFSHTHLSGTGIGDLCDVLLMPTNADVDFSKRIKSRDDYDFKSLYSHDKESASPGYYSVWLEDPKIQVELTATERAGFHKYTFDNASNPSVVLDLSYAVNWDRPTKTFIRIENDSTVSGYRFSKGWADDQRVFFHIQFSKPFTSFQAASDTLIQEKGQTEIESQAAKALFAFDLTEKEEVLVKVGISSASAEGAKNNLYAEIPAWDFAQVRQDAENKWEKELQKVKVNSQDKELKTIFYTALYHSQLAPVLHSDRDGMYKGANGEYIKAEGFDYYTTFSLWDTFRANNPLFTILQQDRVNDMIRSMLAFYKEHGLLPVWALSANETNTMTGYHAIPVIADAYLKGFRDYDVELAFEAMKASGMQDIRGVKFLKEYNYIPSDLEVEAVTKTLEYAYDDWCIAQVAKEMGKTEDYEYFMNRATSYRNIFDPVTGFMRGKMKDGSWRDPFDPKRSSHRVDTDYTEGNAWQHSWFVPHDVQGLINLFGSKERFITKLDSLFSESSEITGENVSVDISGLIGQYAHGNEPSHHIAYMYTYAGAPWKTQETIRDIMKKMYTTEPNGLCGNEDCGQMSAWYLFSAMGFYPVNPAEGVYVIGSPLFEATSIEVGAGKTFTVKAENVSKENKYIQEASLNGAAFNKTYITHQEVMAGGELVLKMGKEPNKAWATASESIPPSMSPSQL</sequence>
<evidence type="ECO:0000313" key="8">
    <source>
        <dbReference type="Proteomes" id="UP001403385"/>
    </source>
</evidence>
<dbReference type="RefSeq" id="WP_346821284.1">
    <property type="nucleotide sequence ID" value="NZ_JBDKWZ010000005.1"/>
</dbReference>
<dbReference type="InterPro" id="IPR008928">
    <property type="entry name" value="6-hairpin_glycosidase_sf"/>
</dbReference>
<name>A0AAW9S616_9BACT</name>
<dbReference type="Pfam" id="PF17678">
    <property type="entry name" value="Glyco_hydro_92N"/>
    <property type="match status" value="1"/>
</dbReference>
<dbReference type="Gene3D" id="1.20.1610.10">
    <property type="entry name" value="alpha-1,2-mannosidases domains"/>
    <property type="match status" value="1"/>
</dbReference>
<dbReference type="GO" id="GO:0030246">
    <property type="term" value="F:carbohydrate binding"/>
    <property type="evidence" value="ECO:0007669"/>
    <property type="project" value="InterPro"/>
</dbReference>
<dbReference type="InterPro" id="IPR014718">
    <property type="entry name" value="GH-type_carb-bd"/>
</dbReference>
<evidence type="ECO:0000313" key="7">
    <source>
        <dbReference type="EMBL" id="MEN7548506.1"/>
    </source>
</evidence>
<evidence type="ECO:0000259" key="5">
    <source>
        <dbReference type="Pfam" id="PF07971"/>
    </source>
</evidence>
<dbReference type="SUPFAM" id="SSF48208">
    <property type="entry name" value="Six-hairpin glycosidases"/>
    <property type="match status" value="1"/>
</dbReference>
<dbReference type="AlphaFoldDB" id="A0AAW9S616"/>
<comment type="cofactor">
    <cofactor evidence="1">
        <name>Ca(2+)</name>
        <dbReference type="ChEBI" id="CHEBI:29108"/>
    </cofactor>
</comment>
<dbReference type="InterPro" id="IPR005887">
    <property type="entry name" value="GH92_a_mannosidase_put"/>
</dbReference>
<keyword evidence="7" id="KW-0326">Glycosidase</keyword>
<dbReference type="PANTHER" id="PTHR12143:SF39">
    <property type="entry name" value="SECRETED PROTEIN"/>
    <property type="match status" value="1"/>
</dbReference>
<dbReference type="PANTHER" id="PTHR12143">
    <property type="entry name" value="PEPTIDE N-GLYCANASE PNGASE -RELATED"/>
    <property type="match status" value="1"/>
</dbReference>
<dbReference type="GO" id="GO:0006516">
    <property type="term" value="P:glycoprotein catabolic process"/>
    <property type="evidence" value="ECO:0007669"/>
    <property type="project" value="TreeGrafter"/>
</dbReference>
<evidence type="ECO:0000259" key="6">
    <source>
        <dbReference type="Pfam" id="PF17678"/>
    </source>
</evidence>
<dbReference type="GO" id="GO:0000224">
    <property type="term" value="F:peptide-N4-(N-acetyl-beta-glucosaminyl)asparagine amidase activity"/>
    <property type="evidence" value="ECO:0007669"/>
    <property type="project" value="TreeGrafter"/>
</dbReference>
<dbReference type="Gene3D" id="1.20.1050.60">
    <property type="entry name" value="alpha-1,2-mannosidase"/>
    <property type="match status" value="1"/>
</dbReference>
<protein>
    <submittedName>
        <fullName evidence="7">GH92 family glycosyl hydrolase</fullName>
        <ecNumber evidence="7">3.2.1.-</ecNumber>
    </submittedName>
</protein>
<comment type="caution">
    <text evidence="7">The sequence shown here is derived from an EMBL/GenBank/DDBJ whole genome shotgun (WGS) entry which is preliminary data.</text>
</comment>
<accession>A0AAW9S616</accession>
<dbReference type="EC" id="3.2.1.-" evidence="7"/>
<keyword evidence="7" id="KW-0378">Hydrolase</keyword>
<proteinExistence type="predicted"/>
<dbReference type="GO" id="GO:0005975">
    <property type="term" value="P:carbohydrate metabolic process"/>
    <property type="evidence" value="ECO:0007669"/>
    <property type="project" value="InterPro"/>
</dbReference>
<keyword evidence="8" id="KW-1185">Reference proteome</keyword>
<dbReference type="InterPro" id="IPR041371">
    <property type="entry name" value="GH92_N"/>
</dbReference>
<evidence type="ECO:0000256" key="3">
    <source>
        <dbReference type="ARBA" id="ARBA00022837"/>
    </source>
</evidence>
<keyword evidence="3" id="KW-0106">Calcium</keyword>
<dbReference type="FunFam" id="3.30.2080.10:FF:000001">
    <property type="entry name" value="Alpha-1,2-mannosidase subfamily"/>
    <property type="match status" value="1"/>
</dbReference>
<dbReference type="FunFam" id="1.20.1050.60:FF:000001">
    <property type="entry name" value="Putative alpha-1,2-mannosidase"/>
    <property type="match status" value="1"/>
</dbReference>
<dbReference type="Gene3D" id="2.70.98.10">
    <property type="match status" value="1"/>
</dbReference>
<evidence type="ECO:0000256" key="1">
    <source>
        <dbReference type="ARBA" id="ARBA00001913"/>
    </source>
</evidence>
<keyword evidence="4" id="KW-0472">Membrane</keyword>
<dbReference type="InterPro" id="IPR012939">
    <property type="entry name" value="Glyco_hydro_92"/>
</dbReference>
<feature type="transmembrane region" description="Helical" evidence="4">
    <location>
        <begin position="6"/>
        <end position="26"/>
    </location>
</feature>
<dbReference type="EMBL" id="JBDKWZ010000005">
    <property type="protein sequence ID" value="MEN7548506.1"/>
    <property type="molecule type" value="Genomic_DNA"/>
</dbReference>
<evidence type="ECO:0000256" key="2">
    <source>
        <dbReference type="ARBA" id="ARBA00011245"/>
    </source>
</evidence>
<dbReference type="Pfam" id="PF07971">
    <property type="entry name" value="Glyco_hydro_92"/>
    <property type="match status" value="1"/>
</dbReference>
<reference evidence="7 8" key="1">
    <citation type="submission" date="2024-04" db="EMBL/GenBank/DDBJ databases">
        <title>Novel genus in family Flammeovirgaceae.</title>
        <authorList>
            <person name="Nguyen T.H."/>
            <person name="Vuong T.Q."/>
            <person name="Le H."/>
            <person name="Kim S.-G."/>
        </authorList>
    </citation>
    <scope>NUCLEOTIDE SEQUENCE [LARGE SCALE GENOMIC DNA]</scope>
    <source>
        <strain evidence="7 8">JCM 23209</strain>
    </source>
</reference>
<feature type="domain" description="Glycosyl hydrolase family 92" evidence="5">
    <location>
        <begin position="309"/>
        <end position="773"/>
    </location>
</feature>
<feature type="domain" description="Glycosyl hydrolase family 92 N-terminal" evidence="6">
    <location>
        <begin position="67"/>
        <end position="303"/>
    </location>
</feature>
<organism evidence="7 8">
    <name type="scientific">Rapidithrix thailandica</name>
    <dbReference type="NCBI Taxonomy" id="413964"/>
    <lineage>
        <taxon>Bacteria</taxon>
        <taxon>Pseudomonadati</taxon>
        <taxon>Bacteroidota</taxon>
        <taxon>Cytophagia</taxon>
        <taxon>Cytophagales</taxon>
        <taxon>Flammeovirgaceae</taxon>
        <taxon>Rapidithrix</taxon>
    </lineage>
</organism>
<keyword evidence="4" id="KW-1133">Transmembrane helix</keyword>
<evidence type="ECO:0000256" key="4">
    <source>
        <dbReference type="SAM" id="Phobius"/>
    </source>
</evidence>
<dbReference type="Proteomes" id="UP001403385">
    <property type="component" value="Unassembled WGS sequence"/>
</dbReference>
<comment type="subunit">
    <text evidence="2">Monomer.</text>
</comment>
<keyword evidence="4" id="KW-0812">Transmembrane</keyword>
<dbReference type="Gene3D" id="3.30.2080.10">
    <property type="entry name" value="GH92 mannosidase domain"/>
    <property type="match status" value="1"/>
</dbReference>
<gene>
    <name evidence="7" type="ORF">AAG747_11335</name>
</gene>
<dbReference type="FunFam" id="1.20.1610.10:FF:000001">
    <property type="entry name" value="Putative alpha-1,2-mannosidase"/>
    <property type="match status" value="1"/>
</dbReference>
<dbReference type="NCBIfam" id="TIGR01180">
    <property type="entry name" value="aman2_put"/>
    <property type="match status" value="1"/>
</dbReference>